<dbReference type="KEGG" id="bbes:BESB_003460"/>
<organism evidence="2 3">
    <name type="scientific">Besnoitia besnoiti</name>
    <name type="common">Apicomplexan protozoan</name>
    <dbReference type="NCBI Taxonomy" id="94643"/>
    <lineage>
        <taxon>Eukaryota</taxon>
        <taxon>Sar</taxon>
        <taxon>Alveolata</taxon>
        <taxon>Apicomplexa</taxon>
        <taxon>Conoidasida</taxon>
        <taxon>Coccidia</taxon>
        <taxon>Eucoccidiorida</taxon>
        <taxon>Eimeriorina</taxon>
        <taxon>Sarcocystidae</taxon>
        <taxon>Besnoitia</taxon>
    </lineage>
</organism>
<dbReference type="EMBL" id="NWUJ01000001">
    <property type="protein sequence ID" value="PFH38005.1"/>
    <property type="molecule type" value="Genomic_DNA"/>
</dbReference>
<sequence>MADAASLAEGFPRAAGDKAARQAPPATAGLDLKAASGPLSYKAVAARAVSQIRGVGAPRSAHSDSEESESRGRRFLSPVPAAGVLAQPGDEKERIGCERSGGAAGKTGGAPSSRGNGCRPKNVRTAQSASPHPAKKTREAADSFAFGGDADRDLLGGRRPARSG</sequence>
<feature type="compositionally biased region" description="Basic and acidic residues" evidence="1">
    <location>
        <begin position="61"/>
        <end position="72"/>
    </location>
</feature>
<reference evidence="2 3" key="1">
    <citation type="submission" date="2017-09" db="EMBL/GenBank/DDBJ databases">
        <title>Genome sequencing of Besnoitia besnoiti strain Bb-Ger1.</title>
        <authorList>
            <person name="Schares G."/>
            <person name="Venepally P."/>
            <person name="Lorenzi H.A."/>
        </authorList>
    </citation>
    <scope>NUCLEOTIDE SEQUENCE [LARGE SCALE GENOMIC DNA]</scope>
    <source>
        <strain evidence="2 3">Bb-Ger1</strain>
    </source>
</reference>
<accession>A0A2A9MJ58</accession>
<proteinExistence type="predicted"/>
<dbReference type="RefSeq" id="XP_029222014.1">
    <property type="nucleotide sequence ID" value="XM_029359101.1"/>
</dbReference>
<protein>
    <submittedName>
        <fullName evidence="2">Uncharacterized protein</fullName>
    </submittedName>
</protein>
<comment type="caution">
    <text evidence="2">The sequence shown here is derived from an EMBL/GenBank/DDBJ whole genome shotgun (WGS) entry which is preliminary data.</text>
</comment>
<dbReference type="VEuPathDB" id="ToxoDB:BESB_003460"/>
<evidence type="ECO:0000313" key="3">
    <source>
        <dbReference type="Proteomes" id="UP000224006"/>
    </source>
</evidence>
<gene>
    <name evidence="2" type="ORF">BESB_003460</name>
</gene>
<dbReference type="AlphaFoldDB" id="A0A2A9MJ58"/>
<feature type="region of interest" description="Disordered" evidence="1">
    <location>
        <begin position="53"/>
        <end position="164"/>
    </location>
</feature>
<keyword evidence="3" id="KW-1185">Reference proteome</keyword>
<dbReference type="Proteomes" id="UP000224006">
    <property type="component" value="Chromosome I"/>
</dbReference>
<feature type="region of interest" description="Disordered" evidence="1">
    <location>
        <begin position="1"/>
        <end position="25"/>
    </location>
</feature>
<evidence type="ECO:0000313" key="2">
    <source>
        <dbReference type="EMBL" id="PFH38005.1"/>
    </source>
</evidence>
<name>A0A2A9MJ58_BESBE</name>
<dbReference type="GeneID" id="40305409"/>
<evidence type="ECO:0000256" key="1">
    <source>
        <dbReference type="SAM" id="MobiDB-lite"/>
    </source>
</evidence>